<keyword evidence="2 13" id="KW-0963">Cytoplasm</keyword>
<accession>E7C3H3</accession>
<comment type="similarity">
    <text evidence="1 13">Belongs to the RuvC family.</text>
</comment>
<dbReference type="InterPro" id="IPR012337">
    <property type="entry name" value="RNaseH-like_sf"/>
</dbReference>
<keyword evidence="7 13" id="KW-0378">Hydrolase</keyword>
<dbReference type="GO" id="GO:0005737">
    <property type="term" value="C:cytoplasm"/>
    <property type="evidence" value="ECO:0007669"/>
    <property type="project" value="UniProtKB-SubCell"/>
</dbReference>
<organism evidence="15">
    <name type="scientific">uncultured myxobacterium HF0200_01L06</name>
    <dbReference type="NCBI Taxonomy" id="723556"/>
    <lineage>
        <taxon>Bacteria</taxon>
        <taxon>Pseudomonadati</taxon>
        <taxon>Myxococcota</taxon>
        <taxon>Myxococcia</taxon>
        <taxon>Myxococcales</taxon>
        <taxon>environmental samples</taxon>
    </lineage>
</organism>
<dbReference type="PANTHER" id="PTHR30194">
    <property type="entry name" value="CROSSOVER JUNCTION ENDODEOXYRIBONUCLEASE RUVC"/>
    <property type="match status" value="1"/>
</dbReference>
<dbReference type="Gene3D" id="3.30.420.10">
    <property type="entry name" value="Ribonuclease H-like superfamily/Ribonuclease H"/>
    <property type="match status" value="1"/>
</dbReference>
<dbReference type="EMBL" id="GU567972">
    <property type="protein sequence ID" value="ADI21997.1"/>
    <property type="molecule type" value="Genomic_DNA"/>
</dbReference>
<dbReference type="InterPro" id="IPR020563">
    <property type="entry name" value="X-over_junc_endoDNase_Mg_BS"/>
</dbReference>
<dbReference type="InterPro" id="IPR036397">
    <property type="entry name" value="RNaseH_sf"/>
</dbReference>
<evidence type="ECO:0000256" key="9">
    <source>
        <dbReference type="ARBA" id="ARBA00023125"/>
    </source>
</evidence>
<keyword evidence="8 13" id="KW-0460">Magnesium</keyword>
<keyword evidence="6 13" id="KW-0227">DNA damage</keyword>
<dbReference type="GO" id="GO:0000287">
    <property type="term" value="F:magnesium ion binding"/>
    <property type="evidence" value="ECO:0007669"/>
    <property type="project" value="UniProtKB-UniRule"/>
</dbReference>
<dbReference type="GO" id="GO:0008821">
    <property type="term" value="F:crossover junction DNA endonuclease activity"/>
    <property type="evidence" value="ECO:0007669"/>
    <property type="project" value="UniProtKB-UniRule"/>
</dbReference>
<evidence type="ECO:0000256" key="1">
    <source>
        <dbReference type="ARBA" id="ARBA00009518"/>
    </source>
</evidence>
<dbReference type="InterPro" id="IPR002176">
    <property type="entry name" value="X-over_junc_endoDNase_RuvC"/>
</dbReference>
<dbReference type="PRINTS" id="PR00696">
    <property type="entry name" value="RSOLVASERUVC"/>
</dbReference>
<dbReference type="GO" id="GO:0048476">
    <property type="term" value="C:Holliday junction resolvase complex"/>
    <property type="evidence" value="ECO:0007669"/>
    <property type="project" value="UniProtKB-UniRule"/>
</dbReference>
<keyword evidence="4 13" id="KW-0479">Metal-binding</keyword>
<dbReference type="PANTHER" id="PTHR30194:SF3">
    <property type="entry name" value="CROSSOVER JUNCTION ENDODEOXYRIBONUCLEASE RUVC"/>
    <property type="match status" value="1"/>
</dbReference>
<dbReference type="PROSITE" id="PS01321">
    <property type="entry name" value="RUVC"/>
    <property type="match status" value="1"/>
</dbReference>
<evidence type="ECO:0000256" key="5">
    <source>
        <dbReference type="ARBA" id="ARBA00022759"/>
    </source>
</evidence>
<keyword evidence="11 13" id="KW-0234">DNA repair</keyword>
<keyword evidence="10 13" id="KW-0233">DNA recombination</keyword>
<protein>
    <recommendedName>
        <fullName evidence="13 14">Crossover junction endodeoxyribonuclease RuvC</fullName>
        <ecNumber evidence="13 14">3.1.21.10</ecNumber>
    </recommendedName>
    <alternativeName>
        <fullName evidence="13">Holliday junction nuclease RuvC</fullName>
    </alternativeName>
    <alternativeName>
        <fullName evidence="13">Holliday junction resolvase RuvC</fullName>
    </alternativeName>
</protein>
<comment type="catalytic activity">
    <reaction evidence="12 13">
        <text>Endonucleolytic cleavage at a junction such as a reciprocal single-stranded crossover between two homologous DNA duplexes (Holliday junction).</text>
        <dbReference type="EC" id="3.1.21.10"/>
    </reaction>
</comment>
<feature type="active site" evidence="13">
    <location>
        <position position="139"/>
    </location>
</feature>
<dbReference type="GO" id="GO:0003677">
    <property type="term" value="F:DNA binding"/>
    <property type="evidence" value="ECO:0007669"/>
    <property type="project" value="UniProtKB-KW"/>
</dbReference>
<reference evidence="15" key="1">
    <citation type="submission" date="2010-01" db="EMBL/GenBank/DDBJ databases">
        <title>Genome fragments of uncultured bacteria from the North Pacific subtropical Gyre.</title>
        <authorList>
            <person name="Pham V.D."/>
            <person name="Delong E.F."/>
        </authorList>
    </citation>
    <scope>NUCLEOTIDE SEQUENCE</scope>
</reference>
<comment type="subcellular location">
    <subcellularLocation>
        <location evidence="13">Cytoplasm</location>
    </subcellularLocation>
</comment>
<evidence type="ECO:0000256" key="12">
    <source>
        <dbReference type="ARBA" id="ARBA00029354"/>
    </source>
</evidence>
<feature type="binding site" evidence="13">
    <location>
        <position position="7"/>
    </location>
    <ligand>
        <name>Mg(2+)</name>
        <dbReference type="ChEBI" id="CHEBI:18420"/>
        <label>1</label>
    </ligand>
</feature>
<keyword evidence="5 13" id="KW-0255">Endonuclease</keyword>
<comment type="function">
    <text evidence="13">The RuvA-RuvB-RuvC complex processes Holliday junction (HJ) DNA during genetic recombination and DNA repair. Endonuclease that resolves HJ intermediates. Cleaves cruciform DNA by making single-stranded nicks across the HJ at symmetrical positions within the homologous arms, yielding a 5'-phosphate and a 3'-hydroxyl group; requires a central core of homology in the junction. The consensus cleavage sequence is 5'-(A/T)TT(C/G)-3'. Cleavage occurs on the 3'-side of the TT dinucleotide at the point of strand exchange. HJ branch migration catalyzed by RuvA-RuvB allows RuvC to scan DNA until it finds its consensus sequence, where it cleaves and resolves the cruciform DNA.</text>
</comment>
<evidence type="ECO:0000256" key="3">
    <source>
        <dbReference type="ARBA" id="ARBA00022722"/>
    </source>
</evidence>
<evidence type="ECO:0000256" key="13">
    <source>
        <dbReference type="HAMAP-Rule" id="MF_00034"/>
    </source>
</evidence>
<dbReference type="AlphaFoldDB" id="E7C3H3"/>
<gene>
    <name evidence="13" type="primary">ruvC</name>
</gene>
<proteinExistence type="inferred from homology"/>
<dbReference type="GO" id="GO:0006281">
    <property type="term" value="P:DNA repair"/>
    <property type="evidence" value="ECO:0007669"/>
    <property type="project" value="UniProtKB-UniRule"/>
</dbReference>
<evidence type="ECO:0000256" key="7">
    <source>
        <dbReference type="ARBA" id="ARBA00022801"/>
    </source>
</evidence>
<evidence type="ECO:0000256" key="6">
    <source>
        <dbReference type="ARBA" id="ARBA00022763"/>
    </source>
</evidence>
<evidence type="ECO:0000256" key="11">
    <source>
        <dbReference type="ARBA" id="ARBA00023204"/>
    </source>
</evidence>
<dbReference type="NCBIfam" id="TIGR00228">
    <property type="entry name" value="ruvC"/>
    <property type="match status" value="1"/>
</dbReference>
<evidence type="ECO:0000256" key="4">
    <source>
        <dbReference type="ARBA" id="ARBA00022723"/>
    </source>
</evidence>
<sequence length="181" mass="18999">MRIIGIDPGSVATGWGLVEIVEGRMRHVAHGTVRPPRGGSLASRLAFLHRGLLDVIERNEPDRAVVERVFVSRNPRSALVLGHARGTALAALGGFSIGVEELSAREIKQAVVGTGSASKSQVQGMVKKLLDLEAKPASDAADALAAAIGGAHRGRLPALGVVARTRRRTRRRAGWRAGGSA</sequence>
<keyword evidence="9 13" id="KW-0238">DNA-binding</keyword>
<evidence type="ECO:0000256" key="2">
    <source>
        <dbReference type="ARBA" id="ARBA00022490"/>
    </source>
</evidence>
<name>E7C3H3_9BACT</name>
<dbReference type="CDD" id="cd16962">
    <property type="entry name" value="RuvC"/>
    <property type="match status" value="1"/>
</dbReference>
<dbReference type="GO" id="GO:0006310">
    <property type="term" value="P:DNA recombination"/>
    <property type="evidence" value="ECO:0007669"/>
    <property type="project" value="UniProtKB-UniRule"/>
</dbReference>
<keyword evidence="3 13" id="KW-0540">Nuclease</keyword>
<dbReference type="FunFam" id="3.30.420.10:FF:000002">
    <property type="entry name" value="Crossover junction endodeoxyribonuclease RuvC"/>
    <property type="match status" value="1"/>
</dbReference>
<evidence type="ECO:0000256" key="8">
    <source>
        <dbReference type="ARBA" id="ARBA00022842"/>
    </source>
</evidence>
<feature type="binding site" evidence="13">
    <location>
        <position position="139"/>
    </location>
    <ligand>
        <name>Mg(2+)</name>
        <dbReference type="ChEBI" id="CHEBI:18420"/>
        <label>1</label>
    </ligand>
</feature>
<dbReference type="SUPFAM" id="SSF53098">
    <property type="entry name" value="Ribonuclease H-like"/>
    <property type="match status" value="1"/>
</dbReference>
<feature type="active site" evidence="13">
    <location>
        <position position="7"/>
    </location>
</feature>
<comment type="cofactor">
    <cofactor evidence="13">
        <name>Mg(2+)</name>
        <dbReference type="ChEBI" id="CHEBI:18420"/>
    </cofactor>
    <text evidence="13">Binds 2 Mg(2+) ion per subunit.</text>
</comment>
<dbReference type="Pfam" id="PF02075">
    <property type="entry name" value="RuvC"/>
    <property type="match status" value="1"/>
</dbReference>
<comment type="subunit">
    <text evidence="13">Homodimer which binds Holliday junction (HJ) DNA. The HJ becomes 2-fold symmetrical on binding to RuvC with unstacked arms; it has a different conformation from HJ DNA in complex with RuvA. In the full resolvosome a probable DNA-RuvA(4)-RuvB(12)-RuvC(2) complex forms which resolves the HJ.</text>
</comment>
<dbReference type="EC" id="3.1.21.10" evidence="13 14"/>
<dbReference type="HAMAP" id="MF_00034">
    <property type="entry name" value="RuvC"/>
    <property type="match status" value="1"/>
</dbReference>
<evidence type="ECO:0000256" key="14">
    <source>
        <dbReference type="NCBIfam" id="TIGR00228"/>
    </source>
</evidence>
<evidence type="ECO:0000256" key="10">
    <source>
        <dbReference type="ARBA" id="ARBA00023172"/>
    </source>
</evidence>
<feature type="binding site" evidence="13">
    <location>
        <position position="67"/>
    </location>
    <ligand>
        <name>Mg(2+)</name>
        <dbReference type="ChEBI" id="CHEBI:18420"/>
        <label>2</label>
    </ligand>
</feature>
<feature type="active site" evidence="13">
    <location>
        <position position="67"/>
    </location>
</feature>
<evidence type="ECO:0000313" key="15">
    <source>
        <dbReference type="EMBL" id="ADI21997.1"/>
    </source>
</evidence>